<keyword evidence="3" id="KW-1185">Reference proteome</keyword>
<dbReference type="Proteomes" id="UP001066276">
    <property type="component" value="Chromosome 10"/>
</dbReference>
<protein>
    <submittedName>
        <fullName evidence="2">Uncharacterized protein</fullName>
    </submittedName>
</protein>
<dbReference type="EMBL" id="JANPWB010000014">
    <property type="protein sequence ID" value="KAJ1095840.1"/>
    <property type="molecule type" value="Genomic_DNA"/>
</dbReference>
<name>A0AAV7M6W4_PLEWA</name>
<evidence type="ECO:0000313" key="3">
    <source>
        <dbReference type="Proteomes" id="UP001066276"/>
    </source>
</evidence>
<comment type="caution">
    <text evidence="2">The sequence shown here is derived from an EMBL/GenBank/DDBJ whole genome shotgun (WGS) entry which is preliminary data.</text>
</comment>
<feature type="region of interest" description="Disordered" evidence="1">
    <location>
        <begin position="119"/>
        <end position="169"/>
    </location>
</feature>
<proteinExistence type="predicted"/>
<evidence type="ECO:0000313" key="2">
    <source>
        <dbReference type="EMBL" id="KAJ1095840.1"/>
    </source>
</evidence>
<dbReference type="AlphaFoldDB" id="A0AAV7M6W4"/>
<reference evidence="2" key="1">
    <citation type="journal article" date="2022" name="bioRxiv">
        <title>Sequencing and chromosome-scale assembly of the giantPleurodeles waltlgenome.</title>
        <authorList>
            <person name="Brown T."/>
            <person name="Elewa A."/>
            <person name="Iarovenko S."/>
            <person name="Subramanian E."/>
            <person name="Araus A.J."/>
            <person name="Petzold A."/>
            <person name="Susuki M."/>
            <person name="Suzuki K.-i.T."/>
            <person name="Hayashi T."/>
            <person name="Toyoda A."/>
            <person name="Oliveira C."/>
            <person name="Osipova E."/>
            <person name="Leigh N.D."/>
            <person name="Simon A."/>
            <person name="Yun M.H."/>
        </authorList>
    </citation>
    <scope>NUCLEOTIDE SEQUENCE</scope>
    <source>
        <strain evidence="2">20211129_DDA</strain>
        <tissue evidence="2">Liver</tissue>
    </source>
</reference>
<accession>A0AAV7M6W4</accession>
<sequence>MRAAEELQAIYQDHWNPLHTERLYTSVCLAAQDVYNKTHLIQVEVFGMIKAAALCTDARLPCLQGGSSLGAAAWVCPGTCRYISPTYRHNNEKNVDEQHGSPTVERGQVSHRAALCAAGGRRPVRARRAQRGLTPSIPPRPTSDSAEGGRSGPRSALHSRAVSHRHPATCNATQPCRLEALPCFWGLHSTCRQR</sequence>
<gene>
    <name evidence="2" type="ORF">NDU88_000990</name>
</gene>
<organism evidence="2 3">
    <name type="scientific">Pleurodeles waltl</name>
    <name type="common">Iberian ribbed newt</name>
    <dbReference type="NCBI Taxonomy" id="8319"/>
    <lineage>
        <taxon>Eukaryota</taxon>
        <taxon>Metazoa</taxon>
        <taxon>Chordata</taxon>
        <taxon>Craniata</taxon>
        <taxon>Vertebrata</taxon>
        <taxon>Euteleostomi</taxon>
        <taxon>Amphibia</taxon>
        <taxon>Batrachia</taxon>
        <taxon>Caudata</taxon>
        <taxon>Salamandroidea</taxon>
        <taxon>Salamandridae</taxon>
        <taxon>Pleurodelinae</taxon>
        <taxon>Pleurodeles</taxon>
    </lineage>
</organism>
<evidence type="ECO:0000256" key="1">
    <source>
        <dbReference type="SAM" id="MobiDB-lite"/>
    </source>
</evidence>